<reference evidence="2 3" key="1">
    <citation type="submission" date="2016-11" db="EMBL/GenBank/DDBJ databases">
        <authorList>
            <person name="Jaros S."/>
            <person name="Januszkiewicz K."/>
            <person name="Wedrychowicz H."/>
        </authorList>
    </citation>
    <scope>NUCLEOTIDE SEQUENCE [LARGE SCALE GENOMIC DNA]</scope>
    <source>
        <strain evidence="2 3">DSM 4740</strain>
    </source>
</reference>
<accession>A0A1M7BYS2</accession>
<protein>
    <submittedName>
        <fullName evidence="2">Uncharacterized protein</fullName>
    </submittedName>
</protein>
<dbReference type="AlphaFoldDB" id="A0A1M7BYS2"/>
<dbReference type="EMBL" id="FRCA01000002">
    <property type="protein sequence ID" value="SHL60114.1"/>
    <property type="molecule type" value="Genomic_DNA"/>
</dbReference>
<gene>
    <name evidence="2" type="ORF">SAMN05660971_00899</name>
</gene>
<evidence type="ECO:0000313" key="2">
    <source>
        <dbReference type="EMBL" id="SHL60114.1"/>
    </source>
</evidence>
<name>A0A1M7BYS2_9GAMM</name>
<evidence type="ECO:0000313" key="3">
    <source>
        <dbReference type="Proteomes" id="UP000184123"/>
    </source>
</evidence>
<sequence length="67" mass="7381">MTAQGRAAVGHQADARPHHTSRSVHLRQWGADDNQIDQDELFDCHVNSEAIHQALRLSALLRGDAQG</sequence>
<dbReference type="OrthoDB" id="6670788at2"/>
<evidence type="ECO:0000256" key="1">
    <source>
        <dbReference type="SAM" id="MobiDB-lite"/>
    </source>
</evidence>
<dbReference type="Proteomes" id="UP000184123">
    <property type="component" value="Unassembled WGS sequence"/>
</dbReference>
<feature type="region of interest" description="Disordered" evidence="1">
    <location>
        <begin position="1"/>
        <end position="29"/>
    </location>
</feature>
<dbReference type="RefSeq" id="WP_073433850.1">
    <property type="nucleotide sequence ID" value="NZ_CP094345.1"/>
</dbReference>
<proteinExistence type="predicted"/>
<organism evidence="2 3">
    <name type="scientific">Halomonas cupida</name>
    <dbReference type="NCBI Taxonomy" id="44933"/>
    <lineage>
        <taxon>Bacteria</taxon>
        <taxon>Pseudomonadati</taxon>
        <taxon>Pseudomonadota</taxon>
        <taxon>Gammaproteobacteria</taxon>
        <taxon>Oceanospirillales</taxon>
        <taxon>Halomonadaceae</taxon>
        <taxon>Halomonas</taxon>
    </lineage>
</organism>